<dbReference type="PANTHER" id="PTHR43625:SF40">
    <property type="entry name" value="ALDO-KETO REDUCTASE YAKC [NADP(+)]"/>
    <property type="match status" value="1"/>
</dbReference>
<reference evidence="3 4" key="1">
    <citation type="submission" date="2018-06" db="EMBL/GenBank/DDBJ databases">
        <title>Genomic Encyclopedia of Archaeal and Bacterial Type Strains, Phase II (KMG-II): from individual species to whole genera.</title>
        <authorList>
            <person name="Goeker M."/>
        </authorList>
    </citation>
    <scope>NUCLEOTIDE SEQUENCE [LARGE SCALE GENOMIC DNA]</scope>
    <source>
        <strain evidence="3 4">DSM 14825</strain>
    </source>
</reference>
<dbReference type="SUPFAM" id="SSF51430">
    <property type="entry name" value="NAD(P)-linked oxidoreductase"/>
    <property type="match status" value="1"/>
</dbReference>
<dbReference type="PANTHER" id="PTHR43625">
    <property type="entry name" value="AFLATOXIN B1 ALDEHYDE REDUCTASE"/>
    <property type="match status" value="1"/>
</dbReference>
<dbReference type="GO" id="GO:0005737">
    <property type="term" value="C:cytoplasm"/>
    <property type="evidence" value="ECO:0007669"/>
    <property type="project" value="TreeGrafter"/>
</dbReference>
<feature type="domain" description="NADP-dependent oxidoreductase" evidence="2">
    <location>
        <begin position="49"/>
        <end position="338"/>
    </location>
</feature>
<comment type="caution">
    <text evidence="3">The sequence shown here is derived from an EMBL/GenBank/DDBJ whole genome shotgun (WGS) entry which is preliminary data.</text>
</comment>
<keyword evidence="1" id="KW-0560">Oxidoreductase</keyword>
<dbReference type="STRING" id="188932.AY601_0143"/>
<proteinExistence type="predicted"/>
<dbReference type="Pfam" id="PF00248">
    <property type="entry name" value="Aldo_ket_red"/>
    <property type="match status" value="1"/>
</dbReference>
<gene>
    <name evidence="3" type="ORF">LY11_03446</name>
</gene>
<dbReference type="InterPro" id="IPR036812">
    <property type="entry name" value="NAD(P)_OxRdtase_dom_sf"/>
</dbReference>
<dbReference type="GO" id="GO:0016491">
    <property type="term" value="F:oxidoreductase activity"/>
    <property type="evidence" value="ECO:0007669"/>
    <property type="project" value="UniProtKB-KW"/>
</dbReference>
<dbReference type="Proteomes" id="UP000249754">
    <property type="component" value="Unassembled WGS sequence"/>
</dbReference>
<dbReference type="InterPro" id="IPR023210">
    <property type="entry name" value="NADP_OxRdtase_dom"/>
</dbReference>
<evidence type="ECO:0000313" key="3">
    <source>
        <dbReference type="EMBL" id="RAJ28126.1"/>
    </source>
</evidence>
<dbReference type="InterPro" id="IPR050791">
    <property type="entry name" value="Aldo-Keto_reductase"/>
</dbReference>
<evidence type="ECO:0000313" key="4">
    <source>
        <dbReference type="Proteomes" id="UP000249754"/>
    </source>
</evidence>
<name>A0A327SGD2_9SPHI</name>
<sequence>MAIRICSLSRIGKLFEPWKQLLCVFKFDLYRMKNITKIQLGQNGPFVSKLGLGCMRMSAIWGSSTPEETESIATIHEALDSGINFLNTGDFYGAGHNEMLIGKAIKGRREDAFISVKFGAIFHNGQPLGLDLRPIAIKNFINYSLTRLGIETIDLYQPCRMDNSVPVEDIIGTVADLIKEGKVRHIGVSEITADQLRKANSIHPISALEIGYSLADRQIESELLPAAKELGIAVVAFANTAEGLLTGEMKAPLAAKDYRNHFSRFQGENLIHNLEKVKVLKQIASNKGCTPTQVAIAWVKEQGDHIMPLVSMSRRSRLPENIAAMDIVFTPEEMNILNTTFTIGAIHGGTYLQR</sequence>
<protein>
    <submittedName>
        <fullName evidence="3">Aryl-alcohol dehydrogenase-like predicted oxidoreductase</fullName>
    </submittedName>
</protein>
<accession>A0A327SGD2</accession>
<organism evidence="3 4">
    <name type="scientific">Pedobacter cryoconitis</name>
    <dbReference type="NCBI Taxonomy" id="188932"/>
    <lineage>
        <taxon>Bacteria</taxon>
        <taxon>Pseudomonadati</taxon>
        <taxon>Bacteroidota</taxon>
        <taxon>Sphingobacteriia</taxon>
        <taxon>Sphingobacteriales</taxon>
        <taxon>Sphingobacteriaceae</taxon>
        <taxon>Pedobacter</taxon>
    </lineage>
</organism>
<evidence type="ECO:0000259" key="2">
    <source>
        <dbReference type="Pfam" id="PF00248"/>
    </source>
</evidence>
<evidence type="ECO:0000256" key="1">
    <source>
        <dbReference type="ARBA" id="ARBA00023002"/>
    </source>
</evidence>
<dbReference type="EMBL" id="QLLR01000019">
    <property type="protein sequence ID" value="RAJ28126.1"/>
    <property type="molecule type" value="Genomic_DNA"/>
</dbReference>
<dbReference type="AlphaFoldDB" id="A0A327SGD2"/>
<dbReference type="Gene3D" id="3.20.20.100">
    <property type="entry name" value="NADP-dependent oxidoreductase domain"/>
    <property type="match status" value="1"/>
</dbReference>